<organism evidence="3">
    <name type="scientific">viral metagenome</name>
    <dbReference type="NCBI Taxonomy" id="1070528"/>
    <lineage>
        <taxon>unclassified sequences</taxon>
        <taxon>metagenomes</taxon>
        <taxon>organismal metagenomes</taxon>
    </lineage>
</organism>
<dbReference type="Gene3D" id="3.30.160.60">
    <property type="entry name" value="Classic Zinc Finger"/>
    <property type="match status" value="1"/>
</dbReference>
<dbReference type="SMART" id="SM00355">
    <property type="entry name" value="ZnF_C2H2"/>
    <property type="match status" value="2"/>
</dbReference>
<keyword evidence="1" id="KW-0175">Coiled coil</keyword>
<name>A0A6C0IT01_9ZZZZ</name>
<dbReference type="PROSITE" id="PS50157">
    <property type="entry name" value="ZINC_FINGER_C2H2_2"/>
    <property type="match status" value="1"/>
</dbReference>
<proteinExistence type="predicted"/>
<reference evidence="3" key="1">
    <citation type="journal article" date="2020" name="Nature">
        <title>Giant virus diversity and host interactions through global metagenomics.</title>
        <authorList>
            <person name="Schulz F."/>
            <person name="Roux S."/>
            <person name="Paez-Espino D."/>
            <person name="Jungbluth S."/>
            <person name="Walsh D.A."/>
            <person name="Denef V.J."/>
            <person name="McMahon K.D."/>
            <person name="Konstantinidis K.T."/>
            <person name="Eloe-Fadrosh E.A."/>
            <person name="Kyrpides N.C."/>
            <person name="Woyke T."/>
        </authorList>
    </citation>
    <scope>NUCLEOTIDE SEQUENCE</scope>
    <source>
        <strain evidence="3">GVMAG-M-3300024261-37</strain>
    </source>
</reference>
<evidence type="ECO:0000313" key="3">
    <source>
        <dbReference type="EMBL" id="QHT94967.1"/>
    </source>
</evidence>
<evidence type="ECO:0000259" key="2">
    <source>
        <dbReference type="PROSITE" id="PS50157"/>
    </source>
</evidence>
<accession>A0A6C0IT01</accession>
<protein>
    <recommendedName>
        <fullName evidence="2">C2H2-type domain-containing protein</fullName>
    </recommendedName>
</protein>
<dbReference type="AlphaFoldDB" id="A0A6C0IT01"/>
<evidence type="ECO:0000256" key="1">
    <source>
        <dbReference type="SAM" id="Coils"/>
    </source>
</evidence>
<dbReference type="InterPro" id="IPR013087">
    <property type="entry name" value="Znf_C2H2_type"/>
</dbReference>
<sequence>MLKNAKNKEKNKKKFYCKLCDYTTSKKSDWDKHLKRRKHLKHKKVADANECVEFKCNYCGKKFRHQSTVCRHSKSCKKNDGTLVEKYDKTTQMVKMSPTYMKTKNSNGENMMLVTQSKPTMGKDTNISKLIEKQEEEEEIANLKEEVKALKTELEYKDINSLKKELEHKDKIIDIYKKQAKTAGDTYNTNNINNTQNISINVFLNDNCKNAMNLTDFVNQIQVQLEDVMYQKDFGASAGIQNILQKQLENLHPTDRPIHCTDSKRMQFYVKEDNKWEKDTGDKAAKDIRTEIKNKSIMVMKEWEDANPSFADKPKLQDEYNEIIHGILEGYGDKKKFAKQIQDVKKRVARMVRIQDAMKDDDAITN</sequence>
<feature type="domain" description="C2H2-type" evidence="2">
    <location>
        <begin position="54"/>
        <end position="74"/>
    </location>
</feature>
<feature type="coiled-coil region" evidence="1">
    <location>
        <begin position="126"/>
        <end position="179"/>
    </location>
</feature>
<dbReference type="EMBL" id="MN740233">
    <property type="protein sequence ID" value="QHT94967.1"/>
    <property type="molecule type" value="Genomic_DNA"/>
</dbReference>